<dbReference type="AlphaFoldDB" id="A0A5M9K7X6"/>
<dbReference type="Proteomes" id="UP000322873">
    <property type="component" value="Unassembled WGS sequence"/>
</dbReference>
<evidence type="ECO:0000313" key="2">
    <source>
        <dbReference type="EMBL" id="KAA8576987.1"/>
    </source>
</evidence>
<dbReference type="EMBL" id="VICG01000001">
    <property type="protein sequence ID" value="KAA8576987.1"/>
    <property type="molecule type" value="Genomic_DNA"/>
</dbReference>
<accession>A0A5M9K7X6</accession>
<organism evidence="2 3">
    <name type="scientific">Monilinia fructicola</name>
    <name type="common">Brown rot fungus</name>
    <name type="synonym">Ciboria fructicola</name>
    <dbReference type="NCBI Taxonomy" id="38448"/>
    <lineage>
        <taxon>Eukaryota</taxon>
        <taxon>Fungi</taxon>
        <taxon>Dikarya</taxon>
        <taxon>Ascomycota</taxon>
        <taxon>Pezizomycotina</taxon>
        <taxon>Leotiomycetes</taxon>
        <taxon>Helotiales</taxon>
        <taxon>Sclerotiniaceae</taxon>
        <taxon>Monilinia</taxon>
    </lineage>
</organism>
<proteinExistence type="predicted"/>
<sequence length="94" mass="10500">MYPSNSSVSLPSHPNPIEIPHHTNNPSTSLHKDNNRETRPTVHKDTCSPKYSISPKSRSHPSPNPNFSTTKTCLPTHQSPFHPARNELAPIQDE</sequence>
<comment type="caution">
    <text evidence="2">The sequence shown here is derived from an EMBL/GenBank/DDBJ whole genome shotgun (WGS) entry which is preliminary data.</text>
</comment>
<gene>
    <name evidence="2" type="ORF">EYC84_007012</name>
</gene>
<reference evidence="2 3" key="1">
    <citation type="submission" date="2019-06" db="EMBL/GenBank/DDBJ databases">
        <title>Genome Sequence of the Brown Rot Fungal Pathogen Monilinia fructicola.</title>
        <authorList>
            <person name="De Miccolis Angelini R.M."/>
            <person name="Landi L."/>
            <person name="Abate D."/>
            <person name="Pollastro S."/>
            <person name="Romanazzi G."/>
            <person name="Faretra F."/>
        </authorList>
    </citation>
    <scope>NUCLEOTIDE SEQUENCE [LARGE SCALE GENOMIC DNA]</scope>
    <source>
        <strain evidence="2 3">Mfrc123</strain>
    </source>
</reference>
<keyword evidence="3" id="KW-1185">Reference proteome</keyword>
<feature type="compositionally biased region" description="Polar residues" evidence="1">
    <location>
        <begin position="65"/>
        <end position="79"/>
    </location>
</feature>
<feature type="compositionally biased region" description="Basic and acidic residues" evidence="1">
    <location>
        <begin position="30"/>
        <end position="47"/>
    </location>
</feature>
<evidence type="ECO:0000256" key="1">
    <source>
        <dbReference type="SAM" id="MobiDB-lite"/>
    </source>
</evidence>
<protein>
    <submittedName>
        <fullName evidence="2">Uncharacterized protein</fullName>
    </submittedName>
</protein>
<feature type="compositionally biased region" description="Polar residues" evidence="1">
    <location>
        <begin position="1"/>
        <end position="12"/>
    </location>
</feature>
<evidence type="ECO:0000313" key="3">
    <source>
        <dbReference type="Proteomes" id="UP000322873"/>
    </source>
</evidence>
<feature type="region of interest" description="Disordered" evidence="1">
    <location>
        <begin position="1"/>
        <end position="94"/>
    </location>
</feature>
<name>A0A5M9K7X6_MONFR</name>